<evidence type="ECO:0000256" key="6">
    <source>
        <dbReference type="ARBA" id="ARBA00023136"/>
    </source>
</evidence>
<feature type="domain" description="ABC transmembrane type-1" evidence="9">
    <location>
        <begin position="27"/>
        <end position="305"/>
    </location>
</feature>
<dbReference type="InterPro" id="IPR003593">
    <property type="entry name" value="AAA+_ATPase"/>
</dbReference>
<dbReference type="STRING" id="929713.NIASO_16645"/>
<dbReference type="EMBL" id="CP007035">
    <property type="protein sequence ID" value="AHF16342.1"/>
    <property type="molecule type" value="Genomic_DNA"/>
</dbReference>
<comment type="subcellular location">
    <subcellularLocation>
        <location evidence="1">Cell membrane</location>
        <topology evidence="1">Multi-pass membrane protein</topology>
    </subcellularLocation>
</comment>
<dbReference type="Gene3D" id="3.40.50.300">
    <property type="entry name" value="P-loop containing nucleotide triphosphate hydrolases"/>
    <property type="match status" value="1"/>
</dbReference>
<dbReference type="Pfam" id="PF00005">
    <property type="entry name" value="ABC_tran"/>
    <property type="match status" value="1"/>
</dbReference>
<dbReference type="Gene3D" id="1.20.1560.10">
    <property type="entry name" value="ABC transporter type 1, transmembrane domain"/>
    <property type="match status" value="1"/>
</dbReference>
<dbReference type="AlphaFoldDB" id="W0F004"/>
<dbReference type="GO" id="GO:0016887">
    <property type="term" value="F:ATP hydrolysis activity"/>
    <property type="evidence" value="ECO:0007669"/>
    <property type="project" value="InterPro"/>
</dbReference>
<dbReference type="OrthoDB" id="9760358at2"/>
<dbReference type="SMART" id="SM00382">
    <property type="entry name" value="AAA"/>
    <property type="match status" value="1"/>
</dbReference>
<keyword evidence="6 7" id="KW-0472">Membrane</keyword>
<evidence type="ECO:0000256" key="2">
    <source>
        <dbReference type="ARBA" id="ARBA00022692"/>
    </source>
</evidence>
<dbReference type="PANTHER" id="PTHR43394">
    <property type="entry name" value="ATP-DEPENDENT PERMEASE MDL1, MITOCHONDRIAL"/>
    <property type="match status" value="1"/>
</dbReference>
<dbReference type="PROSITE" id="PS50929">
    <property type="entry name" value="ABC_TM1F"/>
    <property type="match status" value="1"/>
</dbReference>
<name>W0F004_9BACT</name>
<dbReference type="SUPFAM" id="SSF90123">
    <property type="entry name" value="ABC transporter transmembrane region"/>
    <property type="match status" value="1"/>
</dbReference>
<dbReference type="SUPFAM" id="SSF52540">
    <property type="entry name" value="P-loop containing nucleoside triphosphate hydrolases"/>
    <property type="match status" value="1"/>
</dbReference>
<evidence type="ECO:0000256" key="3">
    <source>
        <dbReference type="ARBA" id="ARBA00022741"/>
    </source>
</evidence>
<evidence type="ECO:0000256" key="7">
    <source>
        <dbReference type="SAM" id="Phobius"/>
    </source>
</evidence>
<dbReference type="InterPro" id="IPR017871">
    <property type="entry name" value="ABC_transporter-like_CS"/>
</dbReference>
<dbReference type="HOGENOM" id="CLU_000604_84_3_10"/>
<evidence type="ECO:0000256" key="1">
    <source>
        <dbReference type="ARBA" id="ARBA00004651"/>
    </source>
</evidence>
<feature type="domain" description="ABC transporter" evidence="8">
    <location>
        <begin position="336"/>
        <end position="568"/>
    </location>
</feature>
<dbReference type="InterPro" id="IPR039421">
    <property type="entry name" value="Type_1_exporter"/>
</dbReference>
<dbReference type="eggNOG" id="COG1132">
    <property type="taxonomic scope" value="Bacteria"/>
</dbReference>
<dbReference type="KEGG" id="nso:NIASO_16645"/>
<dbReference type="InterPro" id="IPR003439">
    <property type="entry name" value="ABC_transporter-like_ATP-bd"/>
</dbReference>
<keyword evidence="3" id="KW-0547">Nucleotide-binding</keyword>
<evidence type="ECO:0000313" key="10">
    <source>
        <dbReference type="EMBL" id="AHF16342.1"/>
    </source>
</evidence>
<evidence type="ECO:0000259" key="9">
    <source>
        <dbReference type="PROSITE" id="PS50929"/>
    </source>
</evidence>
<keyword evidence="11" id="KW-1185">Reference proteome</keyword>
<dbReference type="PROSITE" id="PS50893">
    <property type="entry name" value="ABC_TRANSPORTER_2"/>
    <property type="match status" value="1"/>
</dbReference>
<feature type="transmembrane region" description="Helical" evidence="7">
    <location>
        <begin position="137"/>
        <end position="156"/>
    </location>
</feature>
<dbReference type="CDD" id="cd18548">
    <property type="entry name" value="ABC_6TM_Tm287_like"/>
    <property type="match status" value="1"/>
</dbReference>
<feature type="transmembrane region" description="Helical" evidence="7">
    <location>
        <begin position="162"/>
        <end position="181"/>
    </location>
</feature>
<dbReference type="GO" id="GO:0015421">
    <property type="term" value="F:ABC-type oligopeptide transporter activity"/>
    <property type="evidence" value="ECO:0007669"/>
    <property type="project" value="TreeGrafter"/>
</dbReference>
<keyword evidence="4 10" id="KW-0067">ATP-binding</keyword>
<dbReference type="Pfam" id="PF00664">
    <property type="entry name" value="ABC_membrane"/>
    <property type="match status" value="1"/>
</dbReference>
<feature type="transmembrane region" description="Helical" evidence="7">
    <location>
        <begin position="62"/>
        <end position="83"/>
    </location>
</feature>
<dbReference type="InterPro" id="IPR036640">
    <property type="entry name" value="ABC1_TM_sf"/>
</dbReference>
<proteinExistence type="predicted"/>
<feature type="transmembrane region" description="Helical" evidence="7">
    <location>
        <begin position="242"/>
        <end position="270"/>
    </location>
</feature>
<evidence type="ECO:0000259" key="8">
    <source>
        <dbReference type="PROSITE" id="PS50893"/>
    </source>
</evidence>
<gene>
    <name evidence="10" type="ORF">NIASO_16645</name>
</gene>
<dbReference type="InterPro" id="IPR027417">
    <property type="entry name" value="P-loop_NTPase"/>
</dbReference>
<reference evidence="10 11" key="1">
    <citation type="submission" date="2013-12" db="EMBL/GenBank/DDBJ databases">
        <authorList>
            <consortium name="DOE Joint Genome Institute"/>
            <person name="Eisen J."/>
            <person name="Huntemann M."/>
            <person name="Han J."/>
            <person name="Chen A."/>
            <person name="Kyrpides N."/>
            <person name="Mavromatis K."/>
            <person name="Markowitz V."/>
            <person name="Palaniappan K."/>
            <person name="Ivanova N."/>
            <person name="Schaumberg A."/>
            <person name="Pati A."/>
            <person name="Liolios K."/>
            <person name="Nordberg H.P."/>
            <person name="Cantor M.N."/>
            <person name="Hua S.X."/>
            <person name="Woyke T."/>
        </authorList>
    </citation>
    <scope>NUCLEOTIDE SEQUENCE [LARGE SCALE GENOMIC DNA]</scope>
    <source>
        <strain evidence="11">DSM 19437</strain>
    </source>
</reference>
<feature type="transmembrane region" description="Helical" evidence="7">
    <location>
        <begin position="282"/>
        <end position="304"/>
    </location>
</feature>
<dbReference type="RefSeq" id="WP_008587354.1">
    <property type="nucleotide sequence ID" value="NZ_CP007035.1"/>
</dbReference>
<evidence type="ECO:0000313" key="11">
    <source>
        <dbReference type="Proteomes" id="UP000003586"/>
    </source>
</evidence>
<evidence type="ECO:0000256" key="4">
    <source>
        <dbReference type="ARBA" id="ARBA00022840"/>
    </source>
</evidence>
<dbReference type="GO" id="GO:0005886">
    <property type="term" value="C:plasma membrane"/>
    <property type="evidence" value="ECO:0007669"/>
    <property type="project" value="UniProtKB-SubCell"/>
</dbReference>
<sequence>MAKTTAKPEKPSIFLMLKPYRGLILCLLLLALASNGLSLVIPKIFQSAIDDFSKGRFQVRQVMLYFLGAAVLILIFTYLQSLIQTYTSERVARDLREQLAYKISRQTNAFIEDTSPHKLLTNITSDVNAVKTFVSQAIVNIISSVILIVGTAILLLNINWRLGLLVLCVIPVIAITFMLIFKKVKTLFRRSQEVIDRLNKIINESILGAALIRVLNAQSQEYDKFMEASGEAKNLGLSILKLFATLIPIIVFTANLARLAVVAVGGRYAIMGSMTMGEFAAFNSYIAILIFPIILIGFMSNLIARAAASYTRIHQVLIAADTVEGGSFKKELEGAVEVQDLTVVFGEKKALNGVSFKVAPGSRTAIIGPTAAGKTQLFYALTTLIKPQQGTICYDAVPIETYDQQVLLRQTGLVFQDAIIFNMSLRENIAFNAEVTEADMQKAIRTAELSEFVSSLSQGLDTIVSERGASLSGGQKQRVMLARALAGNPKILLLDEFTARVDRNTEQRIWKNVSENYPGITIISITQNLAPVKDYEQIILLMEGELIAKGTHSELLKSSPEYNQIFQSQQSLNNYQTTEA</sequence>
<accession>W0F004</accession>
<dbReference type="GO" id="GO:0005524">
    <property type="term" value="F:ATP binding"/>
    <property type="evidence" value="ECO:0007669"/>
    <property type="project" value="UniProtKB-KW"/>
</dbReference>
<keyword evidence="2 7" id="KW-0812">Transmembrane</keyword>
<evidence type="ECO:0000256" key="5">
    <source>
        <dbReference type="ARBA" id="ARBA00022989"/>
    </source>
</evidence>
<keyword evidence="5 7" id="KW-1133">Transmembrane helix</keyword>
<dbReference type="PANTHER" id="PTHR43394:SF1">
    <property type="entry name" value="ATP-BINDING CASSETTE SUB-FAMILY B MEMBER 10, MITOCHONDRIAL"/>
    <property type="match status" value="1"/>
</dbReference>
<dbReference type="PROSITE" id="PS00211">
    <property type="entry name" value="ABC_TRANSPORTER_1"/>
    <property type="match status" value="1"/>
</dbReference>
<dbReference type="Proteomes" id="UP000003586">
    <property type="component" value="Chromosome"/>
</dbReference>
<dbReference type="InterPro" id="IPR011527">
    <property type="entry name" value="ABC1_TM_dom"/>
</dbReference>
<organism evidence="10 11">
    <name type="scientific">Niabella soli DSM 19437</name>
    <dbReference type="NCBI Taxonomy" id="929713"/>
    <lineage>
        <taxon>Bacteria</taxon>
        <taxon>Pseudomonadati</taxon>
        <taxon>Bacteroidota</taxon>
        <taxon>Chitinophagia</taxon>
        <taxon>Chitinophagales</taxon>
        <taxon>Chitinophagaceae</taxon>
        <taxon>Niabella</taxon>
    </lineage>
</organism>
<protein>
    <submittedName>
        <fullName evidence="10">ABC transporter ATP-binding protein</fullName>
    </submittedName>
</protein>